<evidence type="ECO:0000313" key="1">
    <source>
        <dbReference type="EMBL" id="MBX60002.1"/>
    </source>
</evidence>
<organism evidence="1">
    <name type="scientific">Rhizophora mucronata</name>
    <name type="common">Asiatic mangrove</name>
    <dbReference type="NCBI Taxonomy" id="61149"/>
    <lineage>
        <taxon>Eukaryota</taxon>
        <taxon>Viridiplantae</taxon>
        <taxon>Streptophyta</taxon>
        <taxon>Embryophyta</taxon>
        <taxon>Tracheophyta</taxon>
        <taxon>Spermatophyta</taxon>
        <taxon>Magnoliopsida</taxon>
        <taxon>eudicotyledons</taxon>
        <taxon>Gunneridae</taxon>
        <taxon>Pentapetalae</taxon>
        <taxon>rosids</taxon>
        <taxon>fabids</taxon>
        <taxon>Malpighiales</taxon>
        <taxon>Rhizophoraceae</taxon>
        <taxon>Rhizophora</taxon>
    </lineage>
</organism>
<reference evidence="1" key="1">
    <citation type="submission" date="2018-02" db="EMBL/GenBank/DDBJ databases">
        <title>Rhizophora mucronata_Transcriptome.</title>
        <authorList>
            <person name="Meera S.P."/>
            <person name="Sreeshan A."/>
            <person name="Augustine A."/>
        </authorList>
    </citation>
    <scope>NUCLEOTIDE SEQUENCE</scope>
    <source>
        <tissue evidence="1">Leaf</tissue>
    </source>
</reference>
<dbReference type="AlphaFoldDB" id="A0A2P2PZ49"/>
<accession>A0A2P2PZ49</accession>
<sequence length="62" mass="7282">MRELKEPETAETLRFTHQVKKSRGTFSLFLFPRDTCSVSSLRQLSHFDFLPPVRRCHVSLAF</sequence>
<dbReference type="EMBL" id="GGEC01079518">
    <property type="protein sequence ID" value="MBX60002.1"/>
    <property type="molecule type" value="Transcribed_RNA"/>
</dbReference>
<name>A0A2P2PZ49_RHIMU</name>
<proteinExistence type="predicted"/>
<protein>
    <submittedName>
        <fullName evidence="1">Uncharacterized protein</fullName>
    </submittedName>
</protein>